<keyword evidence="4" id="KW-0276">Fatty acid metabolism</keyword>
<evidence type="ECO:0000256" key="16">
    <source>
        <dbReference type="ARBA" id="ARBA00083575"/>
    </source>
</evidence>
<comment type="caution">
    <text evidence="17">The sequence shown here is derived from an EMBL/GenBank/DDBJ whole genome shotgun (WGS) entry which is preliminary data.</text>
</comment>
<dbReference type="FunFam" id="3.90.226.10:FF:000034">
    <property type="entry name" value="Enoyl-CoA delta isomerase 1"/>
    <property type="match status" value="1"/>
</dbReference>
<evidence type="ECO:0000256" key="10">
    <source>
        <dbReference type="ARBA" id="ARBA00050938"/>
    </source>
</evidence>
<dbReference type="SUPFAM" id="SSF52096">
    <property type="entry name" value="ClpP/crotonase"/>
    <property type="match status" value="1"/>
</dbReference>
<comment type="catalytic activity">
    <reaction evidence="13">
        <text>(3Z)-octenoyl-CoA = (2E)-octenoyl-CoA</text>
        <dbReference type="Rhea" id="RHEA:46044"/>
        <dbReference type="ChEBI" id="CHEBI:62242"/>
        <dbReference type="ChEBI" id="CHEBI:85640"/>
    </reaction>
    <physiologicalReaction direction="left-to-right" evidence="13">
        <dbReference type="Rhea" id="RHEA:46045"/>
    </physiologicalReaction>
</comment>
<keyword evidence="5" id="KW-0809">Transit peptide</keyword>
<keyword evidence="7" id="KW-0443">Lipid metabolism</keyword>
<dbReference type="EMBL" id="CADEPI010000277">
    <property type="protein sequence ID" value="CAB3382573.1"/>
    <property type="molecule type" value="Genomic_DNA"/>
</dbReference>
<evidence type="ECO:0000256" key="5">
    <source>
        <dbReference type="ARBA" id="ARBA00022946"/>
    </source>
</evidence>
<comment type="catalytic activity">
    <reaction evidence="10">
        <text>(3Z)-decenoyl-CoA = (2E)-decenoyl-CoA</text>
        <dbReference type="Rhea" id="RHEA:77195"/>
        <dbReference type="ChEBI" id="CHEBI:61406"/>
        <dbReference type="ChEBI" id="CHEBI:195601"/>
    </reaction>
    <physiologicalReaction direction="left-to-right" evidence="10">
        <dbReference type="Rhea" id="RHEA:77196"/>
    </physiologicalReaction>
</comment>
<evidence type="ECO:0000256" key="7">
    <source>
        <dbReference type="ARBA" id="ARBA00023098"/>
    </source>
</evidence>
<proteinExistence type="predicted"/>
<keyword evidence="6" id="KW-0007">Acetylation</keyword>
<comment type="subunit">
    <text evidence="3">Homotrimer.</text>
</comment>
<comment type="function">
    <text evidence="14">Key enzyme of fatty acid beta-oxidation. Able to isomerize both 3-cis (3Z) and 3-trans (3E) double bonds into the 2-trans (2E) form in a range of enoyl-CoA species, with a preference for (3Z)-enoyl-CoAs over (3E)-enoyl-CoAs. The catalytic efficiency of this enzyme is not affected by the fatty acyl chain length.</text>
</comment>
<comment type="subcellular location">
    <subcellularLocation>
        <location evidence="1">Mitochondrion matrix</location>
    </subcellularLocation>
</comment>
<sequence>MMNITRQLRPSLAKALMPTAMRAMSADSKLVELTMNEKTGIATVTMNRPPVNSLNLELLQGLLKAFEGLEDDRKCRGMILTSSSPTVFSAGLDIMEMYKPKPDRVKEFWTTLQDVWLALYGSSFPTVAAINGHSPAGGCLLSLCCEYRIMCPNYSIGLNETKLGIVAPKWFMSSMLGAIPYREAELALTSGRMFSTDEALKIGLIDEVASDKADAIAKSEKFLSQFAKIHPIARKLTKLNLRHSALEWMQENKELDLNIFISFVGQPIVQKSLEKYLEGLKAKQAK</sequence>
<keyword evidence="18" id="KW-1185">Reference proteome</keyword>
<evidence type="ECO:0000256" key="1">
    <source>
        <dbReference type="ARBA" id="ARBA00004305"/>
    </source>
</evidence>
<evidence type="ECO:0000256" key="11">
    <source>
        <dbReference type="ARBA" id="ARBA00051293"/>
    </source>
</evidence>
<protein>
    <recommendedName>
        <fullName evidence="15">Enoyl-CoA delta isomerase 1, mitochondrial</fullName>
    </recommendedName>
    <alternativeName>
        <fullName evidence="16">3,2-trans-enoyl-CoA isomerase</fullName>
    </alternativeName>
</protein>
<name>A0A8S1DJR3_9INSE</name>
<dbReference type="PANTHER" id="PTHR11941:SF45">
    <property type="entry name" value="ENOYL-COA DELTA ISOMERASE 1, MITOCHONDRIAL"/>
    <property type="match status" value="1"/>
</dbReference>
<evidence type="ECO:0000256" key="6">
    <source>
        <dbReference type="ARBA" id="ARBA00022990"/>
    </source>
</evidence>
<evidence type="ECO:0000256" key="12">
    <source>
        <dbReference type="ARBA" id="ARBA00052376"/>
    </source>
</evidence>
<evidence type="ECO:0000313" key="17">
    <source>
        <dbReference type="EMBL" id="CAB3382573.1"/>
    </source>
</evidence>
<comment type="catalytic activity">
    <reaction evidence="12">
        <text>(3Z)-dodecenoyl-CoA = (2E)-dodecenoyl-CoA</text>
        <dbReference type="Rhea" id="RHEA:23716"/>
        <dbReference type="ChEBI" id="CHEBI:57330"/>
        <dbReference type="ChEBI" id="CHEBI:58543"/>
        <dbReference type="EC" id="5.3.3.8"/>
    </reaction>
    <physiologicalReaction direction="left-to-right" evidence="12">
        <dbReference type="Rhea" id="RHEA:23717"/>
    </physiologicalReaction>
</comment>
<evidence type="ECO:0000256" key="9">
    <source>
        <dbReference type="ARBA" id="ARBA00023235"/>
    </source>
</evidence>
<comment type="pathway">
    <text evidence="2">Lipid metabolism; fatty acid beta-oxidation.</text>
</comment>
<dbReference type="GO" id="GO:0005759">
    <property type="term" value="C:mitochondrial matrix"/>
    <property type="evidence" value="ECO:0007669"/>
    <property type="project" value="UniProtKB-SubCell"/>
</dbReference>
<evidence type="ECO:0000256" key="8">
    <source>
        <dbReference type="ARBA" id="ARBA00023128"/>
    </source>
</evidence>
<dbReference type="GO" id="GO:0004165">
    <property type="term" value="F:delta(3)-delta(2)-enoyl-CoA isomerase activity"/>
    <property type="evidence" value="ECO:0007669"/>
    <property type="project" value="UniProtKB-EC"/>
</dbReference>
<keyword evidence="8" id="KW-0496">Mitochondrion</keyword>
<dbReference type="InterPro" id="IPR001753">
    <property type="entry name" value="Enoyl-CoA_hydra/iso"/>
</dbReference>
<comment type="catalytic activity">
    <reaction evidence="11">
        <text>(2E)-tetradecenoyl-CoA = (3Z)-tetradecenoyl-CoA</text>
        <dbReference type="Rhea" id="RHEA:29847"/>
        <dbReference type="ChEBI" id="CHEBI:61405"/>
        <dbReference type="ChEBI" id="CHEBI:61968"/>
    </reaction>
    <physiologicalReaction direction="right-to-left" evidence="11">
        <dbReference type="Rhea" id="RHEA:29849"/>
    </physiologicalReaction>
</comment>
<evidence type="ECO:0000256" key="14">
    <source>
        <dbReference type="ARBA" id="ARBA00056147"/>
    </source>
</evidence>
<dbReference type="Gene3D" id="6.10.250.170">
    <property type="match status" value="1"/>
</dbReference>
<organism evidence="17 18">
    <name type="scientific">Cloeon dipterum</name>
    <dbReference type="NCBI Taxonomy" id="197152"/>
    <lineage>
        <taxon>Eukaryota</taxon>
        <taxon>Metazoa</taxon>
        <taxon>Ecdysozoa</taxon>
        <taxon>Arthropoda</taxon>
        <taxon>Hexapoda</taxon>
        <taxon>Insecta</taxon>
        <taxon>Pterygota</taxon>
        <taxon>Palaeoptera</taxon>
        <taxon>Ephemeroptera</taxon>
        <taxon>Pisciforma</taxon>
        <taxon>Baetidae</taxon>
        <taxon>Cloeon</taxon>
    </lineage>
</organism>
<evidence type="ECO:0000256" key="2">
    <source>
        <dbReference type="ARBA" id="ARBA00005005"/>
    </source>
</evidence>
<evidence type="ECO:0000256" key="13">
    <source>
        <dbReference type="ARBA" id="ARBA00052542"/>
    </source>
</evidence>
<dbReference type="PANTHER" id="PTHR11941">
    <property type="entry name" value="ENOYL-COA HYDRATASE-RELATED"/>
    <property type="match status" value="1"/>
</dbReference>
<dbReference type="Gene3D" id="3.90.226.10">
    <property type="entry name" value="2-enoyl-CoA Hydratase, Chain A, domain 1"/>
    <property type="match status" value="1"/>
</dbReference>
<dbReference type="AlphaFoldDB" id="A0A8S1DJR3"/>
<dbReference type="Proteomes" id="UP000494165">
    <property type="component" value="Unassembled WGS sequence"/>
</dbReference>
<dbReference type="CDD" id="cd06558">
    <property type="entry name" value="crotonase-like"/>
    <property type="match status" value="1"/>
</dbReference>
<evidence type="ECO:0000313" key="18">
    <source>
        <dbReference type="Proteomes" id="UP000494165"/>
    </source>
</evidence>
<gene>
    <name evidence="17" type="ORF">CLODIP_2_CD02953</name>
</gene>
<evidence type="ECO:0000256" key="3">
    <source>
        <dbReference type="ARBA" id="ARBA00011233"/>
    </source>
</evidence>
<dbReference type="Pfam" id="PF00378">
    <property type="entry name" value="ECH_1"/>
    <property type="match status" value="1"/>
</dbReference>
<keyword evidence="9" id="KW-0413">Isomerase</keyword>
<evidence type="ECO:0000256" key="15">
    <source>
        <dbReference type="ARBA" id="ARBA00068317"/>
    </source>
</evidence>
<reference evidence="17 18" key="1">
    <citation type="submission" date="2020-04" db="EMBL/GenBank/DDBJ databases">
        <authorList>
            <person name="Alioto T."/>
            <person name="Alioto T."/>
            <person name="Gomez Garrido J."/>
        </authorList>
    </citation>
    <scope>NUCLEOTIDE SEQUENCE [LARGE SCALE GENOMIC DNA]</scope>
</reference>
<dbReference type="InterPro" id="IPR029045">
    <property type="entry name" value="ClpP/crotonase-like_dom_sf"/>
</dbReference>
<accession>A0A8S1DJR3</accession>
<evidence type="ECO:0000256" key="4">
    <source>
        <dbReference type="ARBA" id="ARBA00022832"/>
    </source>
</evidence>
<dbReference type="GO" id="GO:0006635">
    <property type="term" value="P:fatty acid beta-oxidation"/>
    <property type="evidence" value="ECO:0007669"/>
    <property type="project" value="TreeGrafter"/>
</dbReference>
<dbReference type="OrthoDB" id="1696280at2759"/>